<evidence type="ECO:0000259" key="2">
    <source>
        <dbReference type="Pfam" id="PF02272"/>
    </source>
</evidence>
<dbReference type="OrthoDB" id="36101at2157"/>
<dbReference type="KEGG" id="mpd:MCP_1743"/>
<dbReference type="InterPro" id="IPR001667">
    <property type="entry name" value="DDH_dom"/>
</dbReference>
<dbReference type="PATRIC" id="fig|304371.9.peg.1781"/>
<evidence type="ECO:0000313" key="4">
    <source>
        <dbReference type="Proteomes" id="UP000001882"/>
    </source>
</evidence>
<keyword evidence="3" id="KW-0540">Nuclease</keyword>
<proteinExistence type="predicted"/>
<dbReference type="STRING" id="304371.MCP_1743"/>
<dbReference type="InterPro" id="IPR003156">
    <property type="entry name" value="DHHA1_dom"/>
</dbReference>
<dbReference type="RefSeq" id="WP_012900493.1">
    <property type="nucleotide sequence ID" value="NC_013665.1"/>
</dbReference>
<dbReference type="Gene3D" id="3.10.310.30">
    <property type="match status" value="1"/>
</dbReference>
<name>D1YZE3_METPS</name>
<evidence type="ECO:0000313" key="3">
    <source>
        <dbReference type="EMBL" id="BAI61815.1"/>
    </source>
</evidence>
<dbReference type="FunCoup" id="D1YZE3">
    <property type="interactions" value="7"/>
</dbReference>
<dbReference type="InParanoid" id="D1YZE3"/>
<dbReference type="PANTHER" id="PTHR30255">
    <property type="entry name" value="SINGLE-STRANDED-DNA-SPECIFIC EXONUCLEASE RECJ"/>
    <property type="match status" value="1"/>
</dbReference>
<dbReference type="Pfam" id="PF01368">
    <property type="entry name" value="DHH"/>
    <property type="match status" value="1"/>
</dbReference>
<dbReference type="Gene3D" id="3.90.1640.30">
    <property type="match status" value="1"/>
</dbReference>
<dbReference type="eggNOG" id="arCOG00427">
    <property type="taxonomic scope" value="Archaea"/>
</dbReference>
<dbReference type="GO" id="GO:0003676">
    <property type="term" value="F:nucleic acid binding"/>
    <property type="evidence" value="ECO:0007669"/>
    <property type="project" value="InterPro"/>
</dbReference>
<dbReference type="Pfam" id="PF02272">
    <property type="entry name" value="DHHA1"/>
    <property type="match status" value="1"/>
</dbReference>
<dbReference type="GeneID" id="8683152"/>
<dbReference type="InterPro" id="IPR038763">
    <property type="entry name" value="DHH_sf"/>
</dbReference>
<reference evidence="4" key="3">
    <citation type="journal article" date="2011" name="PLoS ONE">
        <title>Genome sequence of a mesophilic hydrogenotrophic methanogen Methanocella paludicola, the first cultivated representative of the order Methanocellales.</title>
        <authorList>
            <person name="Sakai S."/>
            <person name="Takaki Y."/>
            <person name="Shimamura S."/>
            <person name="Sekine M."/>
            <person name="Tajima T."/>
            <person name="Kosugi H."/>
            <person name="Ichikawa N."/>
            <person name="Tasumi E."/>
            <person name="Hiraki A.T."/>
            <person name="Shimizu A."/>
            <person name="Kato Y."/>
            <person name="Nishiko R."/>
            <person name="Mori K."/>
            <person name="Fujita N."/>
            <person name="Imachi H."/>
            <person name="Takai K."/>
        </authorList>
    </citation>
    <scope>NUCLEOTIDE SEQUENCE [LARGE SCALE GENOMIC DNA]</scope>
    <source>
        <strain evidence="4">DSM 17711 / JCM 13418 / NBRC 101707 / SANAE</strain>
    </source>
</reference>
<keyword evidence="4" id="KW-1185">Reference proteome</keyword>
<evidence type="ECO:0000259" key="1">
    <source>
        <dbReference type="Pfam" id="PF01368"/>
    </source>
</evidence>
<feature type="domain" description="DDH" evidence="1">
    <location>
        <begin position="27"/>
        <end position="150"/>
    </location>
</feature>
<dbReference type="SUPFAM" id="SSF64182">
    <property type="entry name" value="DHH phosphoesterases"/>
    <property type="match status" value="1"/>
</dbReference>
<protein>
    <submittedName>
        <fullName evidence="3">Single-stranded-DNA-specific exonuclease RecJ</fullName>
    </submittedName>
</protein>
<keyword evidence="3" id="KW-0378">Hydrolase</keyword>
<gene>
    <name evidence="3" type="ordered locus">MCP_1743</name>
</gene>
<reference evidence="3 4" key="2">
    <citation type="journal article" date="2008" name="Int. J. Syst. Evol. Microbiol.">
        <title>Methanocella paludicola gen. nov., sp. nov., a methane-producing archaeon, the first isolate of the lineage 'Rice Cluster I', and proposal of the new archaeal order Methanocellales ord. nov.</title>
        <authorList>
            <person name="Sakai S."/>
            <person name="Imachi H."/>
            <person name="Hanada S."/>
            <person name="Ohashi A."/>
            <person name="Harada H."/>
            <person name="Kamagata Y."/>
        </authorList>
    </citation>
    <scope>NUCLEOTIDE SEQUENCE [LARGE SCALE GENOMIC DNA]</scope>
    <source>
        <strain evidence="4">DSM 17711 / JCM 13418 / NBRC 101707 / SANAE</strain>
    </source>
</reference>
<dbReference type="PANTHER" id="PTHR30255:SF2">
    <property type="entry name" value="SINGLE-STRANDED-DNA-SPECIFIC EXONUCLEASE RECJ"/>
    <property type="match status" value="1"/>
</dbReference>
<reference evidence="3 4" key="1">
    <citation type="journal article" date="2007" name="Appl. Environ. Microbiol.">
        <title>Isolation of key methanogens for global methane emission from rice paddy fields: a novel isolate affiliated with the clone cluster rice cluster I.</title>
        <authorList>
            <person name="Sakai S."/>
            <person name="Imachi H."/>
            <person name="Sekiguchi Y."/>
            <person name="Ohashi A."/>
            <person name="Harada H."/>
            <person name="Kamagata Y."/>
        </authorList>
    </citation>
    <scope>NUCLEOTIDE SEQUENCE [LARGE SCALE GENOMIC DNA]</scope>
    <source>
        <strain evidence="4">DSM 17711 / JCM 13418 / NBRC 101707 / SANAE</strain>
    </source>
</reference>
<feature type="domain" description="DHHA1" evidence="2">
    <location>
        <begin position="353"/>
        <end position="427"/>
    </location>
</feature>
<dbReference type="GO" id="GO:0004527">
    <property type="term" value="F:exonuclease activity"/>
    <property type="evidence" value="ECO:0007669"/>
    <property type="project" value="UniProtKB-KW"/>
</dbReference>
<accession>D1YZE3</accession>
<dbReference type="EMBL" id="AP011532">
    <property type="protein sequence ID" value="BAI61815.1"/>
    <property type="molecule type" value="Genomic_DNA"/>
</dbReference>
<dbReference type="InterPro" id="IPR051673">
    <property type="entry name" value="SSDNA_exonuclease_RecJ"/>
</dbReference>
<organism evidence="3 4">
    <name type="scientific">Methanocella paludicola (strain DSM 17711 / JCM 13418 / NBRC 101707 / SANAE)</name>
    <dbReference type="NCBI Taxonomy" id="304371"/>
    <lineage>
        <taxon>Archaea</taxon>
        <taxon>Methanobacteriati</taxon>
        <taxon>Methanobacteriota</taxon>
        <taxon>Stenosarchaea group</taxon>
        <taxon>Methanomicrobia</taxon>
        <taxon>Methanocellales</taxon>
        <taxon>Methanocellaceae</taxon>
        <taxon>Methanocella</taxon>
    </lineage>
</organism>
<sequence length="435" mass="46573">MSDMSKLDELSSLTRPAVNKIKAQQFVRVVSHHDADGITACGIICHMLQRLNIPFQATIVSNLDHSIEKLIEPGEFVIFCDMGSGQPDIVNKYQAVILDHHMVLDGQKQIHVNPHLIGIDGGSEVSGSGVAYSLARMMGKNADLAGLAISGAIGDKQKMVSVNKDILNEGVNSGAITVQKGLKLGKGPLEKVLSCSTDPYFDFSGRPEEAKKFIDELGLKGSIESLSPEELKRLSSALTLKLLKKSPPDTIDSLLGDTYILNDELIKDVYDFSNTVNSCGKLGVPGLGLSVCLRYRPSVEEAEHRRFDYSEQILKALHDAISSVQECGSLRYLDICCSDVTGAIASTIIRYVMPDKPIIVLNTEDGNVKISARGTADLIGRGLDLSVAIRESAKQAGGSGGGHKIASGGMIPRGTEKTFLASADAIIGRQLNGSL</sequence>
<keyword evidence="3" id="KW-0269">Exonuclease</keyword>
<dbReference type="AlphaFoldDB" id="D1YZE3"/>
<dbReference type="Proteomes" id="UP000001882">
    <property type="component" value="Chromosome"/>
</dbReference>